<dbReference type="PROSITE" id="PS51918">
    <property type="entry name" value="RADICAL_SAM"/>
    <property type="match status" value="1"/>
</dbReference>
<evidence type="ECO:0000313" key="6">
    <source>
        <dbReference type="EMBL" id="QDS86639.1"/>
    </source>
</evidence>
<name>A0A517LVK1_9BACT</name>
<dbReference type="AlphaFoldDB" id="A0A517LVK1"/>
<dbReference type="GO" id="GO:0051536">
    <property type="term" value="F:iron-sulfur cluster binding"/>
    <property type="evidence" value="ECO:0007669"/>
    <property type="project" value="UniProtKB-KW"/>
</dbReference>
<evidence type="ECO:0000256" key="1">
    <source>
        <dbReference type="ARBA" id="ARBA00022723"/>
    </source>
</evidence>
<dbReference type="PANTHER" id="PTHR43432:SF3">
    <property type="entry name" value="SLR0285 PROTEIN"/>
    <property type="match status" value="1"/>
</dbReference>
<dbReference type="OrthoDB" id="9785699at2"/>
<accession>A0A517LVK1</accession>
<gene>
    <name evidence="6" type="ORF">EC9_08120</name>
</gene>
<keyword evidence="7" id="KW-1185">Reference proteome</keyword>
<organism evidence="6 7">
    <name type="scientific">Rosistilla ulvae</name>
    <dbReference type="NCBI Taxonomy" id="1930277"/>
    <lineage>
        <taxon>Bacteria</taxon>
        <taxon>Pseudomonadati</taxon>
        <taxon>Planctomycetota</taxon>
        <taxon>Planctomycetia</taxon>
        <taxon>Pirellulales</taxon>
        <taxon>Pirellulaceae</taxon>
        <taxon>Rosistilla</taxon>
    </lineage>
</organism>
<dbReference type="InterPro" id="IPR007197">
    <property type="entry name" value="rSAM"/>
</dbReference>
<dbReference type="KEGG" id="ruv:EC9_08120"/>
<dbReference type="InterPro" id="IPR006638">
    <property type="entry name" value="Elp3/MiaA/NifB-like_rSAM"/>
</dbReference>
<keyword evidence="1" id="KW-0479">Metal-binding</keyword>
<proteinExistence type="predicted"/>
<dbReference type="CDD" id="cd01335">
    <property type="entry name" value="Radical_SAM"/>
    <property type="match status" value="1"/>
</dbReference>
<evidence type="ECO:0000256" key="2">
    <source>
        <dbReference type="ARBA" id="ARBA00023004"/>
    </source>
</evidence>
<dbReference type="SUPFAM" id="SSF102114">
    <property type="entry name" value="Radical SAM enzymes"/>
    <property type="match status" value="1"/>
</dbReference>
<dbReference type="Proteomes" id="UP000319557">
    <property type="component" value="Chromosome"/>
</dbReference>
<evidence type="ECO:0000256" key="3">
    <source>
        <dbReference type="ARBA" id="ARBA00023014"/>
    </source>
</evidence>
<feature type="region of interest" description="Disordered" evidence="4">
    <location>
        <begin position="331"/>
        <end position="352"/>
    </location>
</feature>
<evidence type="ECO:0000256" key="4">
    <source>
        <dbReference type="SAM" id="MobiDB-lite"/>
    </source>
</evidence>
<dbReference type="Pfam" id="PF04055">
    <property type="entry name" value="Radical_SAM"/>
    <property type="match status" value="1"/>
</dbReference>
<dbReference type="SFLD" id="SFLDG01084">
    <property type="entry name" value="Uncharacterised_Radical_SAM_Su"/>
    <property type="match status" value="1"/>
</dbReference>
<keyword evidence="3" id="KW-0411">Iron-sulfur</keyword>
<dbReference type="EMBL" id="CP036261">
    <property type="protein sequence ID" value="QDS86639.1"/>
    <property type="molecule type" value="Genomic_DNA"/>
</dbReference>
<keyword evidence="2" id="KW-0408">Iron</keyword>
<evidence type="ECO:0000313" key="7">
    <source>
        <dbReference type="Proteomes" id="UP000319557"/>
    </source>
</evidence>
<dbReference type="SMART" id="SM00729">
    <property type="entry name" value="Elp3"/>
    <property type="match status" value="1"/>
</dbReference>
<dbReference type="NCBIfam" id="NF033668">
    <property type="entry name" value="rSAM_PA0069"/>
    <property type="match status" value="1"/>
</dbReference>
<dbReference type="InterPro" id="IPR058240">
    <property type="entry name" value="rSAM_sf"/>
</dbReference>
<evidence type="ECO:0000259" key="5">
    <source>
        <dbReference type="PROSITE" id="PS51918"/>
    </source>
</evidence>
<dbReference type="GO" id="GO:0046872">
    <property type="term" value="F:metal ion binding"/>
    <property type="evidence" value="ECO:0007669"/>
    <property type="project" value="UniProtKB-KW"/>
</dbReference>
<sequence length="352" mass="40152">MRHGSELDPPNRFESIRRELDLGQMEWDQEHLAAHERREIEYLPDDSKSIVSENKSPDIPFRYSVNPYRGCAHGCSYCYARNTHEFLGFNAGLDFETKIMVKHKAPQLLETFLNRKSYQPETISFSGVTDCYQPAERQFRLTRQCLEVALRYQQPVGIVSKNALVVRDLDLLQLLAAQNLVHVYLSITTLQPELARAMEPRTSIPTARLRAVRMLAEAGVPVGVMVAPVIPGLNDSEIPAILDQARQAGAATANFILLRLPLTVEPVFREWLQRTQPEKQELIEARVRQTRDGSMYDSQWNQRMRGSGPIAEQIKQMFQLFAKKHGLDKPLPPVDSTRFKNPNAGPQQMDLF</sequence>
<feature type="domain" description="Radical SAM core" evidence="5">
    <location>
        <begin position="57"/>
        <end position="292"/>
    </location>
</feature>
<dbReference type="SFLD" id="SFLDS00029">
    <property type="entry name" value="Radical_SAM"/>
    <property type="match status" value="1"/>
</dbReference>
<dbReference type="GO" id="GO:0003824">
    <property type="term" value="F:catalytic activity"/>
    <property type="evidence" value="ECO:0007669"/>
    <property type="project" value="InterPro"/>
</dbReference>
<dbReference type="RefSeq" id="WP_145342521.1">
    <property type="nucleotide sequence ID" value="NZ_CP036261.1"/>
</dbReference>
<dbReference type="PANTHER" id="PTHR43432">
    <property type="entry name" value="SLR0285 PROTEIN"/>
    <property type="match status" value="1"/>
</dbReference>
<dbReference type="InterPro" id="IPR040086">
    <property type="entry name" value="MJ0683-like"/>
</dbReference>
<reference evidence="6 7" key="1">
    <citation type="submission" date="2019-02" db="EMBL/GenBank/DDBJ databases">
        <title>Deep-cultivation of Planctomycetes and their phenomic and genomic characterization uncovers novel biology.</title>
        <authorList>
            <person name="Wiegand S."/>
            <person name="Jogler M."/>
            <person name="Boedeker C."/>
            <person name="Pinto D."/>
            <person name="Vollmers J."/>
            <person name="Rivas-Marin E."/>
            <person name="Kohn T."/>
            <person name="Peeters S.H."/>
            <person name="Heuer A."/>
            <person name="Rast P."/>
            <person name="Oberbeckmann S."/>
            <person name="Bunk B."/>
            <person name="Jeske O."/>
            <person name="Meyerdierks A."/>
            <person name="Storesund J.E."/>
            <person name="Kallscheuer N."/>
            <person name="Luecker S."/>
            <person name="Lage O.M."/>
            <person name="Pohl T."/>
            <person name="Merkel B.J."/>
            <person name="Hornburger P."/>
            <person name="Mueller R.-W."/>
            <person name="Bruemmer F."/>
            <person name="Labrenz M."/>
            <person name="Spormann A.M."/>
            <person name="Op den Camp H."/>
            <person name="Overmann J."/>
            <person name="Amann R."/>
            <person name="Jetten M.S.M."/>
            <person name="Mascher T."/>
            <person name="Medema M.H."/>
            <person name="Devos D.P."/>
            <person name="Kaster A.-K."/>
            <person name="Ovreas L."/>
            <person name="Rohde M."/>
            <person name="Galperin M.Y."/>
            <person name="Jogler C."/>
        </authorList>
    </citation>
    <scope>NUCLEOTIDE SEQUENCE [LARGE SCALE GENOMIC DNA]</scope>
    <source>
        <strain evidence="6 7">EC9</strain>
    </source>
</reference>
<protein>
    <submittedName>
        <fullName evidence="6">Radical SAM superfamily protein</fullName>
    </submittedName>
</protein>
<dbReference type="Gene3D" id="3.80.30.30">
    <property type="match status" value="1"/>
</dbReference>